<dbReference type="Proteomes" id="UP001589750">
    <property type="component" value="Unassembled WGS sequence"/>
</dbReference>
<proteinExistence type="predicted"/>
<dbReference type="RefSeq" id="WP_140009969.1">
    <property type="nucleotide sequence ID" value="NZ_JBHMDG010000026.1"/>
</dbReference>
<evidence type="ECO:0000313" key="1">
    <source>
        <dbReference type="EMBL" id="MFB9314824.1"/>
    </source>
</evidence>
<dbReference type="Pfam" id="PF13830">
    <property type="entry name" value="DUF4192"/>
    <property type="match status" value="1"/>
</dbReference>
<reference evidence="1 2" key="1">
    <citation type="submission" date="2024-09" db="EMBL/GenBank/DDBJ databases">
        <authorList>
            <person name="Sun Q."/>
            <person name="Mori K."/>
        </authorList>
    </citation>
    <scope>NUCLEOTIDE SEQUENCE [LARGE SCALE GENOMIC DNA]</scope>
    <source>
        <strain evidence="1 2">JCM 9626</strain>
    </source>
</reference>
<evidence type="ECO:0000313" key="2">
    <source>
        <dbReference type="Proteomes" id="UP001589750"/>
    </source>
</evidence>
<protein>
    <submittedName>
        <fullName evidence="1">DUF4192 domain-containing protein</fullName>
    </submittedName>
</protein>
<dbReference type="EMBL" id="JBHMDG010000026">
    <property type="protein sequence ID" value="MFB9314824.1"/>
    <property type="molecule type" value="Genomic_DNA"/>
</dbReference>
<gene>
    <name evidence="1" type="ORF">ACFFRI_17330</name>
</gene>
<keyword evidence="2" id="KW-1185">Reference proteome</keyword>
<organism evidence="1 2">
    <name type="scientific">Nocardioides plantarum</name>
    <dbReference type="NCBI Taxonomy" id="29299"/>
    <lineage>
        <taxon>Bacteria</taxon>
        <taxon>Bacillati</taxon>
        <taxon>Actinomycetota</taxon>
        <taxon>Actinomycetes</taxon>
        <taxon>Propionibacteriales</taxon>
        <taxon>Nocardioidaceae</taxon>
        <taxon>Nocardioides</taxon>
    </lineage>
</organism>
<accession>A0ABV5KDJ9</accession>
<sequence length="348" mass="37042">MTNSTNPPTPPTRLTARSPEDLLAAAAVVLGFWPTESVVMLTFDAAHPFHARVDLPVDPDAMPELAATLAAPAVHHRVGRVVLLLYSADADRVQAAWRALRAALRRHRITVVEALAVGDDRWRSLLATSDRAGEDEPEAVPFDPVRLAAHPFLAQAVLDGRVLHRSRDDLATSLEPDAAAVARVERAVAGLATRPGALDAPSAQLAEGTWAQALVARHLAATSPAPAAAPSDADVARLLCSMQVLRVRDAAWSAITRARARPAVAFFADVLRRSPRELRPAAAALLAWAAWQSGDGALAWCALDRCDDVDPAYGLSALIAEALERAVPPSVMVDGFDWREGLEGLETG</sequence>
<comment type="caution">
    <text evidence="1">The sequence shown here is derived from an EMBL/GenBank/DDBJ whole genome shotgun (WGS) entry which is preliminary data.</text>
</comment>
<dbReference type="InterPro" id="IPR025447">
    <property type="entry name" value="DUF4192"/>
</dbReference>
<name>A0ABV5KDJ9_9ACTN</name>